<evidence type="ECO:0000313" key="1">
    <source>
        <dbReference type="EMBL" id="KAI4372202.1"/>
    </source>
</evidence>
<dbReference type="Proteomes" id="UP001057402">
    <property type="component" value="Chromosome 4"/>
</dbReference>
<name>A0ACB9R893_9MYRT</name>
<dbReference type="EMBL" id="CM042883">
    <property type="protein sequence ID" value="KAI4372202.1"/>
    <property type="molecule type" value="Genomic_DNA"/>
</dbReference>
<reference evidence="2" key="1">
    <citation type="journal article" date="2023" name="Front. Plant Sci.">
        <title>Chromosomal-level genome assembly of Melastoma candidum provides insights into trichome evolution.</title>
        <authorList>
            <person name="Zhong Y."/>
            <person name="Wu W."/>
            <person name="Sun C."/>
            <person name="Zou P."/>
            <person name="Liu Y."/>
            <person name="Dai S."/>
            <person name="Zhou R."/>
        </authorList>
    </citation>
    <scope>NUCLEOTIDE SEQUENCE [LARGE SCALE GENOMIC DNA]</scope>
</reference>
<accession>A0ACB9R893</accession>
<gene>
    <name evidence="1" type="ORF">MLD38_010466</name>
</gene>
<sequence>MPSSPVPLPLLILLLLTLCTSRVQTADNRQTYIVHVTAPSDHTLVELEDFESYYGSFIPAPLKGDEEKPRSLLHSYRNVMSGFAARLTSEEASTLQGKRGVLFARPENVLNLLTTHSPMFLGLPQQQGFGIDSNLGEGMIIGVLDGGVLPSHPSFSGDDMPPPPAKWKGRCDFKPQECNNKIIGARSFDLSGNSTAAALPLDVDGHGTHTASTAAGVFVQEAEALGNAHGTAVGMAPRAHLAIYKVCFGEHCPEANILAGLDAAIEDGVDVVSLSVGYDTSRPYFNDTIAIGTFAAVQRGIFASCSAGNFGPFQSSVRNEAPWILTVGASTIDRNVVATAKLGNGMAFEGETLFQPNLPPTYLPLVYAGSSSNPNSSLCAPGSLRGSNVEGKVVLCERGVFRRIEKGQEVKDAGGAAMILMNDESSGFSTIVDPHVLPAVHVSHAAGVQIKAYINSTEAPTATILFNGTRIGNPNAPAVTSFSSRGPSTASPGILKPDIIGPGVSILAAWPFPLNNDTKSKLTFNIQSGTSMSCPHLSGIAALLKRAHPDWSPAAIKSAIMTTANQLNLKRSPIVDEQLQPADVFAIGSGHVNPLKANDPGLVYDITPDDYIPYICSLGYTDQQVSTVVGRSITCSEWPKIPQGQLNYPSFSLVLRSSQTVTRTVTNVGNPNSTYVVTVIPPPGVYVTVKPIMLYFSNANQKATYSVTFTVYGSKVSNYMQGYLKWTSGKYSVRSPISIQF</sequence>
<protein>
    <submittedName>
        <fullName evidence="1">Uncharacterized protein</fullName>
    </submittedName>
</protein>
<proteinExistence type="predicted"/>
<comment type="caution">
    <text evidence="1">The sequence shown here is derived from an EMBL/GenBank/DDBJ whole genome shotgun (WGS) entry which is preliminary data.</text>
</comment>
<organism evidence="1 2">
    <name type="scientific">Melastoma candidum</name>
    <dbReference type="NCBI Taxonomy" id="119954"/>
    <lineage>
        <taxon>Eukaryota</taxon>
        <taxon>Viridiplantae</taxon>
        <taxon>Streptophyta</taxon>
        <taxon>Embryophyta</taxon>
        <taxon>Tracheophyta</taxon>
        <taxon>Spermatophyta</taxon>
        <taxon>Magnoliopsida</taxon>
        <taxon>eudicotyledons</taxon>
        <taxon>Gunneridae</taxon>
        <taxon>Pentapetalae</taxon>
        <taxon>rosids</taxon>
        <taxon>malvids</taxon>
        <taxon>Myrtales</taxon>
        <taxon>Melastomataceae</taxon>
        <taxon>Melastomatoideae</taxon>
        <taxon>Melastomateae</taxon>
        <taxon>Melastoma</taxon>
    </lineage>
</organism>
<keyword evidence="2" id="KW-1185">Reference proteome</keyword>
<evidence type="ECO:0000313" key="2">
    <source>
        <dbReference type="Proteomes" id="UP001057402"/>
    </source>
</evidence>